<evidence type="ECO:0000259" key="12">
    <source>
        <dbReference type="PROSITE" id="PS50011"/>
    </source>
</evidence>
<feature type="transmembrane region" description="Helical" evidence="11">
    <location>
        <begin position="1187"/>
        <end position="1209"/>
    </location>
</feature>
<dbReference type="Proteomes" id="UP000241769">
    <property type="component" value="Unassembled WGS sequence"/>
</dbReference>
<evidence type="ECO:0000256" key="9">
    <source>
        <dbReference type="PROSITE-ProRule" id="PRU00023"/>
    </source>
</evidence>
<dbReference type="PROSITE" id="PS50011">
    <property type="entry name" value="PROTEIN_KINASE_DOM"/>
    <property type="match status" value="1"/>
</dbReference>
<dbReference type="SMART" id="SM00220">
    <property type="entry name" value="S_TKc"/>
    <property type="match status" value="1"/>
</dbReference>
<feature type="region of interest" description="Disordered" evidence="10">
    <location>
        <begin position="764"/>
        <end position="790"/>
    </location>
</feature>
<dbReference type="PROSITE" id="PS50105">
    <property type="entry name" value="SAM_DOMAIN"/>
    <property type="match status" value="1"/>
</dbReference>
<dbReference type="Pfam" id="PF12796">
    <property type="entry name" value="Ank_2"/>
    <property type="match status" value="1"/>
</dbReference>
<dbReference type="SUPFAM" id="SSF47769">
    <property type="entry name" value="SAM/Pointed domain"/>
    <property type="match status" value="1"/>
</dbReference>
<dbReference type="CDD" id="cd09487">
    <property type="entry name" value="SAM_superfamily"/>
    <property type="match status" value="1"/>
</dbReference>
<dbReference type="Pfam" id="PF15873">
    <property type="entry name" value="DUF4730"/>
    <property type="match status" value="1"/>
</dbReference>
<evidence type="ECO:0000256" key="11">
    <source>
        <dbReference type="SAM" id="Phobius"/>
    </source>
</evidence>
<dbReference type="Gene3D" id="1.10.150.50">
    <property type="entry name" value="Transcription Factor, Ets-1"/>
    <property type="match status" value="1"/>
</dbReference>
<comment type="similarity">
    <text evidence="1">Belongs to the protein kinase superfamily. TKL Ser/Thr protein kinase family.</text>
</comment>
<feature type="domain" description="SAM" evidence="13">
    <location>
        <begin position="706"/>
        <end position="761"/>
    </location>
</feature>
<feature type="compositionally biased region" description="Polar residues" evidence="10">
    <location>
        <begin position="779"/>
        <end position="790"/>
    </location>
</feature>
<keyword evidence="3" id="KW-0808">Transferase</keyword>
<evidence type="ECO:0000256" key="10">
    <source>
        <dbReference type="SAM" id="MobiDB-lite"/>
    </source>
</evidence>
<evidence type="ECO:0000256" key="5">
    <source>
        <dbReference type="ARBA" id="ARBA00022777"/>
    </source>
</evidence>
<dbReference type="PANTHER" id="PTHR44329:SF288">
    <property type="entry name" value="MITOGEN-ACTIVATED PROTEIN KINASE KINASE KINASE 20"/>
    <property type="match status" value="1"/>
</dbReference>
<keyword evidence="11" id="KW-0812">Transmembrane</keyword>
<dbReference type="GO" id="GO:0004674">
    <property type="term" value="F:protein serine/threonine kinase activity"/>
    <property type="evidence" value="ECO:0007669"/>
    <property type="project" value="UniProtKB-KW"/>
</dbReference>
<keyword evidence="2" id="KW-0723">Serine/threonine-protein kinase</keyword>
<comment type="catalytic activity">
    <reaction evidence="7">
        <text>L-threonyl-[protein] + ATP = O-phospho-L-threonyl-[protein] + ADP + H(+)</text>
        <dbReference type="Rhea" id="RHEA:46608"/>
        <dbReference type="Rhea" id="RHEA-COMP:11060"/>
        <dbReference type="Rhea" id="RHEA-COMP:11605"/>
        <dbReference type="ChEBI" id="CHEBI:15378"/>
        <dbReference type="ChEBI" id="CHEBI:30013"/>
        <dbReference type="ChEBI" id="CHEBI:30616"/>
        <dbReference type="ChEBI" id="CHEBI:61977"/>
        <dbReference type="ChEBI" id="CHEBI:456216"/>
        <dbReference type="EC" id="2.7.11.1"/>
    </reaction>
</comment>
<comment type="catalytic activity">
    <reaction evidence="8">
        <text>L-seryl-[protein] + ATP = O-phospho-L-seryl-[protein] + ADP + H(+)</text>
        <dbReference type="Rhea" id="RHEA:17989"/>
        <dbReference type="Rhea" id="RHEA-COMP:9863"/>
        <dbReference type="Rhea" id="RHEA-COMP:11604"/>
        <dbReference type="ChEBI" id="CHEBI:15378"/>
        <dbReference type="ChEBI" id="CHEBI:29999"/>
        <dbReference type="ChEBI" id="CHEBI:30616"/>
        <dbReference type="ChEBI" id="CHEBI:83421"/>
        <dbReference type="ChEBI" id="CHEBI:456216"/>
        <dbReference type="EC" id="2.7.11.1"/>
    </reaction>
</comment>
<dbReference type="SMART" id="SM00454">
    <property type="entry name" value="SAM"/>
    <property type="match status" value="1"/>
</dbReference>
<dbReference type="InterPro" id="IPR036770">
    <property type="entry name" value="Ankyrin_rpt-contain_sf"/>
</dbReference>
<dbReference type="Gene3D" id="1.10.510.10">
    <property type="entry name" value="Transferase(Phosphotransferase) domain 1"/>
    <property type="match status" value="1"/>
</dbReference>
<keyword evidence="11" id="KW-0472">Membrane</keyword>
<dbReference type="InParanoid" id="A0A2P6NUL9"/>
<dbReference type="GO" id="GO:0005524">
    <property type="term" value="F:ATP binding"/>
    <property type="evidence" value="ECO:0007669"/>
    <property type="project" value="UniProtKB-KW"/>
</dbReference>
<dbReference type="InterPro" id="IPR031742">
    <property type="entry name" value="DUF4730"/>
</dbReference>
<proteinExistence type="inferred from homology"/>
<keyword evidence="5" id="KW-0418">Kinase</keyword>
<evidence type="ECO:0000256" key="4">
    <source>
        <dbReference type="ARBA" id="ARBA00022741"/>
    </source>
</evidence>
<evidence type="ECO:0000256" key="2">
    <source>
        <dbReference type="ARBA" id="ARBA00022527"/>
    </source>
</evidence>
<feature type="compositionally biased region" description="Low complexity" evidence="10">
    <location>
        <begin position="764"/>
        <end position="778"/>
    </location>
</feature>
<dbReference type="PROSITE" id="PS50297">
    <property type="entry name" value="ANK_REP_REGION"/>
    <property type="match status" value="2"/>
</dbReference>
<dbReference type="SMART" id="SM00248">
    <property type="entry name" value="ANK"/>
    <property type="match status" value="5"/>
</dbReference>
<dbReference type="InterPro" id="IPR002110">
    <property type="entry name" value="Ankyrin_rpt"/>
</dbReference>
<evidence type="ECO:0000256" key="8">
    <source>
        <dbReference type="ARBA" id="ARBA00048679"/>
    </source>
</evidence>
<dbReference type="InterPro" id="IPR013761">
    <property type="entry name" value="SAM/pointed_sf"/>
</dbReference>
<dbReference type="InterPro" id="IPR008271">
    <property type="entry name" value="Ser/Thr_kinase_AS"/>
</dbReference>
<dbReference type="Gene3D" id="1.25.40.20">
    <property type="entry name" value="Ankyrin repeat-containing domain"/>
    <property type="match status" value="1"/>
</dbReference>
<evidence type="ECO:0000256" key="1">
    <source>
        <dbReference type="ARBA" id="ARBA00005843"/>
    </source>
</evidence>
<dbReference type="STRING" id="1890364.A0A2P6NUL9"/>
<evidence type="ECO:0000256" key="7">
    <source>
        <dbReference type="ARBA" id="ARBA00047899"/>
    </source>
</evidence>
<feature type="repeat" description="ANK" evidence="9">
    <location>
        <begin position="616"/>
        <end position="648"/>
    </location>
</feature>
<protein>
    <submittedName>
        <fullName evidence="14">Ankyrin repeat-containing protein</fullName>
    </submittedName>
</protein>
<sequence>MEQETPSIGTIDEQSLFALIKERQIEMLSKVLFEQPETQKDKVAPLRLITQSILHTVPILASTFDGLEDTKIAPLVEAFIIDLLQTNTTPAFHHSDTFRLAMAQAFQFLETRHPQKDHRLDIESLIFTSLIFQPKRNLKRAEGLLNVIPSLLSFLVGANRTFGVRALSTYLRYNSNRNLNRSIARHLFHDQVVLTENPHLAHIPSVSTSLYSCLVSASLEWLAPEDPTSKLPFHPRTTDRIYSLVARWVTQVNPFLLPPAQDRLMDRNILKTGVSACVLGAAETWPTNRGYLVEIHSALLGAFFQVLEGELKPSQGDLVALVNKLLGKRGELSGAVDHLLGIVQILYGGQVQGELLDVLKRLPAALLTPVLPLILDVMAAETYTRSRHEDGWVNSLFKKRSDHHARSFSQPAPYIRTSLPEPTHTAEMERPSTAGSSFFSPPSPSSPRFSLRRTSHSTSQSEPGSPAKSSLLKPRLTELHEAVKCMDTRKVKKLLSKKKTRVMLTEVDDKGLTPILWATKRDDLAMLSILLEAATKINLNQKYEEGMSLAHLLVIHSNERTLHVMLQSTLVDWQATTDRLETPLHTFAEKFNGTNPSQTFEFWLKRSTDLEPVDLLGETPLHKSLRNQRHIITNILLVAGVNVNPQNKMGETPLHQAIRLGKVESVKLLVRSGALCSLEDKYGFTPLSLSNTAEPEIQKTISAAVDVCTWLRDVGMSEYQLLFLKEDIRVDMLSTVDEGFLKRLGVEVAGHRLRMLQAVSSRSVPSSPRYSAQSRSSPKNPLSMSSTSVQLNANSNKEASRLSLPPAAFKGIKVGRANSLVNMKLQQAISSFTHLKHHQDWLIDEEDLEVIEKIGMGSQGKVYKGLYRGEVEIAIKTIKGADSSSDALKKEIEIISSIQDPNIVRFYGMTFEPYTAIIMEYCGRGSLYNVMQKPESFGWVKLLRFSKQMAKGMTTLHSFEPPIVHRDVKSLNLLVTEDWDLKVSDFGLSRFKTEDNLETLRQLRGTPQYCAPELVLGMNCTTQSDVYGMGIVLWEMVNTVITRNYQRPFAEYAELVYDFQILMQAANAGKRPTIPPTTPESLVTLMSKCLDSKPENRPTSSELLDCLRLVEEDYATDPDAWEAKREMKLIRGTSGTSLDSDSSLEMLNSEFKEDDVMQQQSFLVILLLFLFSLVTPVYAAKWNAGDTIALLLGLLIGFLALCAGLGWYARRSGAA</sequence>
<dbReference type="Pfam" id="PF07714">
    <property type="entry name" value="PK_Tyr_Ser-Thr"/>
    <property type="match status" value="1"/>
</dbReference>
<dbReference type="InterPro" id="IPR011009">
    <property type="entry name" value="Kinase-like_dom_sf"/>
</dbReference>
<dbReference type="InterPro" id="IPR001660">
    <property type="entry name" value="SAM"/>
</dbReference>
<dbReference type="PROSITE" id="PS00108">
    <property type="entry name" value="PROTEIN_KINASE_ST"/>
    <property type="match status" value="1"/>
</dbReference>
<keyword evidence="6" id="KW-0067">ATP-binding</keyword>
<evidence type="ECO:0000259" key="13">
    <source>
        <dbReference type="PROSITE" id="PS50105"/>
    </source>
</evidence>
<name>A0A2P6NUL9_9EUKA</name>
<feature type="repeat" description="ANK" evidence="9">
    <location>
        <begin position="510"/>
        <end position="542"/>
    </location>
</feature>
<feature type="repeat" description="ANK" evidence="9">
    <location>
        <begin position="649"/>
        <end position="681"/>
    </location>
</feature>
<dbReference type="CDD" id="cd13999">
    <property type="entry name" value="STKc_MAP3K-like"/>
    <property type="match status" value="1"/>
</dbReference>
<reference evidence="14 15" key="1">
    <citation type="journal article" date="2018" name="Genome Biol. Evol.">
        <title>Multiple Roots of Fruiting Body Formation in Amoebozoa.</title>
        <authorList>
            <person name="Hillmann F."/>
            <person name="Forbes G."/>
            <person name="Novohradska S."/>
            <person name="Ferling I."/>
            <person name="Riege K."/>
            <person name="Groth M."/>
            <person name="Westermann M."/>
            <person name="Marz M."/>
            <person name="Spaller T."/>
            <person name="Winckler T."/>
            <person name="Schaap P."/>
            <person name="Glockner G."/>
        </authorList>
    </citation>
    <scope>NUCLEOTIDE SEQUENCE [LARGE SCALE GENOMIC DNA]</scope>
    <source>
        <strain evidence="14 15">Jena</strain>
    </source>
</reference>
<feature type="region of interest" description="Disordered" evidence="10">
    <location>
        <begin position="407"/>
        <end position="473"/>
    </location>
</feature>
<evidence type="ECO:0000313" key="14">
    <source>
        <dbReference type="EMBL" id="PRP87667.1"/>
    </source>
</evidence>
<keyword evidence="4" id="KW-0547">Nucleotide-binding</keyword>
<keyword evidence="15" id="KW-1185">Reference proteome</keyword>
<dbReference type="PANTHER" id="PTHR44329">
    <property type="entry name" value="SERINE/THREONINE-PROTEIN KINASE TNNI3K-RELATED"/>
    <property type="match status" value="1"/>
</dbReference>
<dbReference type="SUPFAM" id="SSF56112">
    <property type="entry name" value="Protein kinase-like (PK-like)"/>
    <property type="match status" value="1"/>
</dbReference>
<dbReference type="PROSITE" id="PS50088">
    <property type="entry name" value="ANK_REPEAT"/>
    <property type="match status" value="3"/>
</dbReference>
<dbReference type="EMBL" id="MDYQ01000018">
    <property type="protein sequence ID" value="PRP87667.1"/>
    <property type="molecule type" value="Genomic_DNA"/>
</dbReference>
<keyword evidence="11" id="KW-1133">Transmembrane helix</keyword>
<dbReference type="InterPro" id="IPR051681">
    <property type="entry name" value="Ser/Thr_Kinases-Pseudokinases"/>
</dbReference>
<feature type="domain" description="Protein kinase" evidence="12">
    <location>
        <begin position="848"/>
        <end position="1110"/>
    </location>
</feature>
<dbReference type="Pfam" id="PF00536">
    <property type="entry name" value="SAM_1"/>
    <property type="match status" value="1"/>
</dbReference>
<evidence type="ECO:0000313" key="15">
    <source>
        <dbReference type="Proteomes" id="UP000241769"/>
    </source>
</evidence>
<keyword evidence="9" id="KW-0040">ANK repeat</keyword>
<organism evidence="14 15">
    <name type="scientific">Planoprotostelium fungivorum</name>
    <dbReference type="NCBI Taxonomy" id="1890364"/>
    <lineage>
        <taxon>Eukaryota</taxon>
        <taxon>Amoebozoa</taxon>
        <taxon>Evosea</taxon>
        <taxon>Variosea</taxon>
        <taxon>Cavosteliida</taxon>
        <taxon>Cavosteliaceae</taxon>
        <taxon>Planoprotostelium</taxon>
    </lineage>
</organism>
<dbReference type="SUPFAM" id="SSF48403">
    <property type="entry name" value="Ankyrin repeat"/>
    <property type="match status" value="1"/>
</dbReference>
<comment type="caution">
    <text evidence="14">The sequence shown here is derived from an EMBL/GenBank/DDBJ whole genome shotgun (WGS) entry which is preliminary data.</text>
</comment>
<evidence type="ECO:0000256" key="3">
    <source>
        <dbReference type="ARBA" id="ARBA00022679"/>
    </source>
</evidence>
<gene>
    <name evidence="14" type="ORF">PROFUN_02367</name>
</gene>
<dbReference type="InterPro" id="IPR001245">
    <property type="entry name" value="Ser-Thr/Tyr_kinase_cat_dom"/>
</dbReference>
<dbReference type="Gene3D" id="3.30.200.20">
    <property type="entry name" value="Phosphorylase Kinase, domain 1"/>
    <property type="match status" value="1"/>
</dbReference>
<feature type="transmembrane region" description="Helical" evidence="11">
    <location>
        <begin position="1162"/>
        <end position="1180"/>
    </location>
</feature>
<evidence type="ECO:0000256" key="6">
    <source>
        <dbReference type="ARBA" id="ARBA00022840"/>
    </source>
</evidence>
<dbReference type="AlphaFoldDB" id="A0A2P6NUL9"/>
<dbReference type="OrthoDB" id="4062651at2759"/>
<accession>A0A2P6NUL9</accession>
<dbReference type="InterPro" id="IPR000719">
    <property type="entry name" value="Prot_kinase_dom"/>
</dbReference>